<protein>
    <submittedName>
        <fullName evidence="1">Uncharacterized protein</fullName>
    </submittedName>
</protein>
<comment type="caution">
    <text evidence="1">The sequence shown here is derived from an EMBL/GenBank/DDBJ whole genome shotgun (WGS) entry which is preliminary data.</text>
</comment>
<reference evidence="1 2" key="1">
    <citation type="submission" date="2018-06" db="EMBL/GenBank/DDBJ databases">
        <title>Genomic Encyclopedia of Archaeal and Bacterial Type Strains, Phase II (KMG-II): from individual species to whole genera.</title>
        <authorList>
            <person name="Goeker M."/>
        </authorList>
    </citation>
    <scope>NUCLEOTIDE SEQUENCE [LARGE SCALE GENOMIC DNA]</scope>
    <source>
        <strain evidence="1 2">DSM 12408</strain>
    </source>
</reference>
<name>A0A1A7QRM5_9FLAO</name>
<accession>A0A1A7QRM5</accession>
<sequence length="101" mass="11804">MQGNVLDSIENESFFRSRIYMDLTLKVEIGMEFGRFPNFLGNRRSSGIEIGSFEVVSKIFLNDAHSTKWRATKWWVMGRNGLCKRIKNNDTIYSLLMVLYN</sequence>
<keyword evidence="2" id="KW-1185">Reference proteome</keyword>
<dbReference type="Proteomes" id="UP000248987">
    <property type="component" value="Unassembled WGS sequence"/>
</dbReference>
<dbReference type="EMBL" id="QLLQ01000016">
    <property type="protein sequence ID" value="RAJ19982.1"/>
    <property type="molecule type" value="Genomic_DNA"/>
</dbReference>
<evidence type="ECO:0000313" key="1">
    <source>
        <dbReference type="EMBL" id="RAJ19982.1"/>
    </source>
</evidence>
<proteinExistence type="predicted"/>
<gene>
    <name evidence="1" type="ORF">LX77_03195</name>
</gene>
<organism evidence="1 2">
    <name type="scientific">Gelidibacter algens</name>
    <dbReference type="NCBI Taxonomy" id="49280"/>
    <lineage>
        <taxon>Bacteria</taxon>
        <taxon>Pseudomonadati</taxon>
        <taxon>Bacteroidota</taxon>
        <taxon>Flavobacteriia</taxon>
        <taxon>Flavobacteriales</taxon>
        <taxon>Flavobacteriaceae</taxon>
        <taxon>Gelidibacter</taxon>
    </lineage>
</organism>
<dbReference type="AlphaFoldDB" id="A0A1A7QRM5"/>
<evidence type="ECO:0000313" key="2">
    <source>
        <dbReference type="Proteomes" id="UP000248987"/>
    </source>
</evidence>